<feature type="transmembrane region" description="Helical" evidence="7">
    <location>
        <begin position="202"/>
        <end position="220"/>
    </location>
</feature>
<evidence type="ECO:0000256" key="1">
    <source>
        <dbReference type="ARBA" id="ARBA00004651"/>
    </source>
</evidence>
<evidence type="ECO:0000256" key="5">
    <source>
        <dbReference type="ARBA" id="ARBA00022989"/>
    </source>
</evidence>
<dbReference type="Proteomes" id="UP000614410">
    <property type="component" value="Unassembled WGS sequence"/>
</dbReference>
<dbReference type="PRINTS" id="PR01036">
    <property type="entry name" value="TCRTETB"/>
</dbReference>
<dbReference type="GO" id="GO:0022857">
    <property type="term" value="F:transmembrane transporter activity"/>
    <property type="evidence" value="ECO:0007669"/>
    <property type="project" value="InterPro"/>
</dbReference>
<feature type="transmembrane region" description="Helical" evidence="7">
    <location>
        <begin position="406"/>
        <end position="425"/>
    </location>
</feature>
<dbReference type="AlphaFoldDB" id="A0A934N9J4"/>
<keyword evidence="5 7" id="KW-1133">Transmembrane helix</keyword>
<feature type="transmembrane region" description="Helical" evidence="7">
    <location>
        <begin position="226"/>
        <end position="248"/>
    </location>
</feature>
<dbReference type="PROSITE" id="PS50850">
    <property type="entry name" value="MFS"/>
    <property type="match status" value="1"/>
</dbReference>
<dbReference type="Gene3D" id="1.20.1720.10">
    <property type="entry name" value="Multidrug resistance protein D"/>
    <property type="match status" value="1"/>
</dbReference>
<gene>
    <name evidence="9" type="ORF">JF887_06735</name>
</gene>
<feature type="transmembrane region" description="Helical" evidence="7">
    <location>
        <begin position="357"/>
        <end position="385"/>
    </location>
</feature>
<evidence type="ECO:0000259" key="8">
    <source>
        <dbReference type="PROSITE" id="PS50850"/>
    </source>
</evidence>
<keyword evidence="4 7" id="KW-0812">Transmembrane</keyword>
<dbReference type="NCBIfam" id="TIGR00711">
    <property type="entry name" value="efflux_EmrB"/>
    <property type="match status" value="1"/>
</dbReference>
<reference evidence="9 10" key="1">
    <citation type="submission" date="2020-10" db="EMBL/GenBank/DDBJ databases">
        <title>Ca. Dormibacterota MAGs.</title>
        <authorList>
            <person name="Montgomery K."/>
        </authorList>
    </citation>
    <scope>NUCLEOTIDE SEQUENCE [LARGE SCALE GENOMIC DNA]</scope>
    <source>
        <strain evidence="9">Mitchell_Peninsula_5</strain>
    </source>
</reference>
<feature type="transmembrane region" description="Helical" evidence="7">
    <location>
        <begin position="16"/>
        <end position="40"/>
    </location>
</feature>
<protein>
    <submittedName>
        <fullName evidence="9">MFS transporter</fullName>
    </submittedName>
</protein>
<sequence length="473" mass="47651">MTQIRRNAGKPHPRQALALACVPAFMVGLDALVVTIALATIRRDLHASVAQLGWTVNAYVLSFGVLILLGAVLGDRLGRRRMFTAGLGIFTAASAACALAPSSTVLIAARAVQGAGAALISPLSLALVSAAFPPGQRGKAIGIWGAITGSAVAVGPVVGGAIVQGISWHWIFWINVPIGLAAAILSPRVFEESHGPRRPIDAPGVLLASGGLLALVWAIIRGNDSGWTSAEVLTTLLAGATLLAAFVIGQSRATSPMLPRHLFADRSFVAANAATFLLTASLFGAAFLVPQYLQSGLHHSAIATGLMLLPWTGVTMLVTPLAGALADRIGDRPLMVCGLLLQAIGFAWIGVEATPMLGYGALIAPLLLAGIGISLVFGTVANAVVGGVTADDLGIAAATNASFRQLGAPFGVAIAAAVFAHAGGFATPQAIAAGVGPALLVAGVISALGAAAALQVRARARGPMRVAAALPAS</sequence>
<evidence type="ECO:0000313" key="10">
    <source>
        <dbReference type="Proteomes" id="UP000614410"/>
    </source>
</evidence>
<dbReference type="Gene3D" id="1.20.1250.20">
    <property type="entry name" value="MFS general substrate transporter like domains"/>
    <property type="match status" value="1"/>
</dbReference>
<organism evidence="9 10">
    <name type="scientific">Candidatus Amunia macphersoniae</name>
    <dbReference type="NCBI Taxonomy" id="3127014"/>
    <lineage>
        <taxon>Bacteria</taxon>
        <taxon>Bacillati</taxon>
        <taxon>Candidatus Dormiibacterota</taxon>
        <taxon>Candidatus Dormibacteria</taxon>
        <taxon>Candidatus Aeolococcales</taxon>
        <taxon>Candidatus Aeolococcaceae</taxon>
        <taxon>Candidatus Amunia</taxon>
    </lineage>
</organism>
<feature type="transmembrane region" description="Helical" evidence="7">
    <location>
        <begin position="301"/>
        <end position="322"/>
    </location>
</feature>
<evidence type="ECO:0000256" key="7">
    <source>
        <dbReference type="SAM" id="Phobius"/>
    </source>
</evidence>
<feature type="domain" description="Major facilitator superfamily (MFS) profile" evidence="8">
    <location>
        <begin position="16"/>
        <end position="461"/>
    </location>
</feature>
<feature type="transmembrane region" description="Helical" evidence="7">
    <location>
        <begin position="431"/>
        <end position="454"/>
    </location>
</feature>
<dbReference type="InterPro" id="IPR036259">
    <property type="entry name" value="MFS_trans_sf"/>
</dbReference>
<evidence type="ECO:0000256" key="4">
    <source>
        <dbReference type="ARBA" id="ARBA00022692"/>
    </source>
</evidence>
<proteinExistence type="predicted"/>
<feature type="transmembrane region" description="Helical" evidence="7">
    <location>
        <begin position="115"/>
        <end position="134"/>
    </location>
</feature>
<accession>A0A934N9J4</accession>
<dbReference type="SUPFAM" id="SSF103473">
    <property type="entry name" value="MFS general substrate transporter"/>
    <property type="match status" value="1"/>
</dbReference>
<evidence type="ECO:0000256" key="3">
    <source>
        <dbReference type="ARBA" id="ARBA00022475"/>
    </source>
</evidence>
<dbReference type="CDD" id="cd17321">
    <property type="entry name" value="MFS_MMR_MDR_like"/>
    <property type="match status" value="1"/>
</dbReference>
<feature type="transmembrane region" description="Helical" evidence="7">
    <location>
        <begin position="269"/>
        <end position="289"/>
    </location>
</feature>
<dbReference type="EMBL" id="JAEKNN010000030">
    <property type="protein sequence ID" value="MBJ7609112.1"/>
    <property type="molecule type" value="Genomic_DNA"/>
</dbReference>
<keyword evidence="6 7" id="KW-0472">Membrane</keyword>
<name>A0A934N9J4_9BACT</name>
<dbReference type="GO" id="GO:0005886">
    <property type="term" value="C:plasma membrane"/>
    <property type="evidence" value="ECO:0007669"/>
    <property type="project" value="UniProtKB-SubCell"/>
</dbReference>
<dbReference type="InterPro" id="IPR011701">
    <property type="entry name" value="MFS"/>
</dbReference>
<dbReference type="InterPro" id="IPR020846">
    <property type="entry name" value="MFS_dom"/>
</dbReference>
<keyword evidence="3" id="KW-1003">Cell membrane</keyword>
<feature type="transmembrane region" description="Helical" evidence="7">
    <location>
        <begin position="141"/>
        <end position="164"/>
    </location>
</feature>
<feature type="transmembrane region" description="Helical" evidence="7">
    <location>
        <begin position="52"/>
        <end position="73"/>
    </location>
</feature>
<dbReference type="Pfam" id="PF07690">
    <property type="entry name" value="MFS_1"/>
    <property type="match status" value="1"/>
</dbReference>
<evidence type="ECO:0000313" key="9">
    <source>
        <dbReference type="EMBL" id="MBJ7609112.1"/>
    </source>
</evidence>
<evidence type="ECO:0000256" key="6">
    <source>
        <dbReference type="ARBA" id="ARBA00023136"/>
    </source>
</evidence>
<comment type="subcellular location">
    <subcellularLocation>
        <location evidence="1">Cell membrane</location>
        <topology evidence="1">Multi-pass membrane protein</topology>
    </subcellularLocation>
</comment>
<keyword evidence="2" id="KW-0813">Transport</keyword>
<dbReference type="InterPro" id="IPR004638">
    <property type="entry name" value="EmrB-like"/>
</dbReference>
<comment type="caution">
    <text evidence="9">The sequence shown here is derived from an EMBL/GenBank/DDBJ whole genome shotgun (WGS) entry which is preliminary data.</text>
</comment>
<dbReference type="PANTHER" id="PTHR42718">
    <property type="entry name" value="MAJOR FACILITATOR SUPERFAMILY MULTIDRUG TRANSPORTER MFSC"/>
    <property type="match status" value="1"/>
</dbReference>
<feature type="transmembrane region" description="Helical" evidence="7">
    <location>
        <begin position="334"/>
        <end position="351"/>
    </location>
</feature>
<feature type="transmembrane region" description="Helical" evidence="7">
    <location>
        <begin position="170"/>
        <end position="190"/>
    </location>
</feature>
<evidence type="ECO:0000256" key="2">
    <source>
        <dbReference type="ARBA" id="ARBA00022448"/>
    </source>
</evidence>
<dbReference type="PANTHER" id="PTHR42718:SF42">
    <property type="entry name" value="EXPORT PROTEIN"/>
    <property type="match status" value="1"/>
</dbReference>
<feature type="transmembrane region" description="Helical" evidence="7">
    <location>
        <begin position="85"/>
        <end position="109"/>
    </location>
</feature>